<evidence type="ECO:0000259" key="8">
    <source>
        <dbReference type="Pfam" id="PF00155"/>
    </source>
</evidence>
<dbReference type="RefSeq" id="WP_183195325.1">
    <property type="nucleotide sequence ID" value="NZ_JACIDA010000001.1"/>
</dbReference>
<proteinExistence type="inferred from homology"/>
<organism evidence="9 10">
    <name type="scientific">Brevundimonas mediterranea</name>
    <dbReference type="NCBI Taxonomy" id="74329"/>
    <lineage>
        <taxon>Bacteria</taxon>
        <taxon>Pseudomonadati</taxon>
        <taxon>Pseudomonadota</taxon>
        <taxon>Alphaproteobacteria</taxon>
        <taxon>Caulobacterales</taxon>
        <taxon>Caulobacteraceae</taxon>
        <taxon>Brevundimonas</taxon>
    </lineage>
</organism>
<dbReference type="InterPro" id="IPR015421">
    <property type="entry name" value="PyrdxlP-dep_Trfase_major"/>
</dbReference>
<evidence type="ECO:0000256" key="1">
    <source>
        <dbReference type="ARBA" id="ARBA00001933"/>
    </source>
</evidence>
<dbReference type="InterPro" id="IPR015424">
    <property type="entry name" value="PyrdxlP-dep_Trfase"/>
</dbReference>
<dbReference type="EMBL" id="JACIDA010000001">
    <property type="protein sequence ID" value="MBB3871073.1"/>
    <property type="molecule type" value="Genomic_DNA"/>
</dbReference>
<dbReference type="PROSITE" id="PS00105">
    <property type="entry name" value="AA_TRANSFER_CLASS_1"/>
    <property type="match status" value="1"/>
</dbReference>
<dbReference type="AlphaFoldDB" id="A0A7W6A5J1"/>
<evidence type="ECO:0000313" key="10">
    <source>
        <dbReference type="Proteomes" id="UP000532936"/>
    </source>
</evidence>
<dbReference type="EC" id="2.6.1.-" evidence="7"/>
<dbReference type="Gene3D" id="3.40.640.10">
    <property type="entry name" value="Type I PLP-dependent aspartate aminotransferase-like (Major domain)"/>
    <property type="match status" value="1"/>
</dbReference>
<evidence type="ECO:0000256" key="6">
    <source>
        <dbReference type="ARBA" id="ARBA00049185"/>
    </source>
</evidence>
<reference evidence="9 10" key="1">
    <citation type="submission" date="2020-08" db="EMBL/GenBank/DDBJ databases">
        <title>Genomic Encyclopedia of Type Strains, Phase IV (KMG-IV): sequencing the most valuable type-strain genomes for metagenomic binning, comparative biology and taxonomic classification.</title>
        <authorList>
            <person name="Goeker M."/>
        </authorList>
    </citation>
    <scope>NUCLEOTIDE SEQUENCE [LARGE SCALE GENOMIC DNA]</scope>
    <source>
        <strain evidence="9 10">DSM 14878</strain>
    </source>
</reference>
<keyword evidence="4 7" id="KW-0808">Transferase</keyword>
<comment type="similarity">
    <text evidence="2 7">Belongs to the class-I pyridoxal-phosphate-dependent aminotransferase family.</text>
</comment>
<dbReference type="GO" id="GO:0030170">
    <property type="term" value="F:pyridoxal phosphate binding"/>
    <property type="evidence" value="ECO:0007669"/>
    <property type="project" value="InterPro"/>
</dbReference>
<dbReference type="GO" id="GO:0006520">
    <property type="term" value="P:amino acid metabolic process"/>
    <property type="evidence" value="ECO:0007669"/>
    <property type="project" value="InterPro"/>
</dbReference>
<sequence length="376" mass="40679">MTVEPFRAITISRLAHQLKAEGRSVIHMEFGQPSTGAPAAAIARAHEVLDADAMGYWESPDLRARIARLYEDRYGVAVDPDRILLTCGASPALVLALSTRFRPGDRIALARPGYVAYRNTLRALHLEPVEIACGPETRFQLTAAQLQALDPAPVGVIIASPANPTGTVIPDAELAAIAEVCRARDIAVVSDEIYHGLSYVGPTPSMLQFAPDAMVINSFSKYWSMAGWRLGWLLVPESLIDAARAYIGNMFLTPPSLSQHAGLVAMDAIDELEGHIQTYARNRDLMLAALPALGLEKIAPPDGAFYIWADIGHLTDDSVAFCEQLLRDTGVATAPGVDFDPVDGHRFIRISFAVSTAEVETALARLTPWFAARTPL</sequence>
<dbReference type="CDD" id="cd00609">
    <property type="entry name" value="AAT_like"/>
    <property type="match status" value="1"/>
</dbReference>
<dbReference type="PANTHER" id="PTHR46383:SF2">
    <property type="entry name" value="AMINOTRANSFERASE"/>
    <property type="match status" value="1"/>
</dbReference>
<comment type="caution">
    <text evidence="9">The sequence shown here is derived from an EMBL/GenBank/DDBJ whole genome shotgun (WGS) entry which is preliminary data.</text>
</comment>
<evidence type="ECO:0000256" key="7">
    <source>
        <dbReference type="RuleBase" id="RU000481"/>
    </source>
</evidence>
<dbReference type="SUPFAM" id="SSF53383">
    <property type="entry name" value="PLP-dependent transferases"/>
    <property type="match status" value="1"/>
</dbReference>
<dbReference type="PANTHER" id="PTHR46383">
    <property type="entry name" value="ASPARTATE AMINOTRANSFERASE"/>
    <property type="match status" value="1"/>
</dbReference>
<evidence type="ECO:0000256" key="3">
    <source>
        <dbReference type="ARBA" id="ARBA00022576"/>
    </source>
</evidence>
<name>A0A7W6A5J1_9CAUL</name>
<evidence type="ECO:0000256" key="5">
    <source>
        <dbReference type="ARBA" id="ARBA00022898"/>
    </source>
</evidence>
<evidence type="ECO:0000256" key="4">
    <source>
        <dbReference type="ARBA" id="ARBA00022679"/>
    </source>
</evidence>
<keyword evidence="5" id="KW-0663">Pyridoxal phosphate</keyword>
<comment type="cofactor">
    <cofactor evidence="1 7">
        <name>pyridoxal 5'-phosphate</name>
        <dbReference type="ChEBI" id="CHEBI:597326"/>
    </cofactor>
</comment>
<feature type="domain" description="Aminotransferase class I/classII large" evidence="8">
    <location>
        <begin position="49"/>
        <end position="366"/>
    </location>
</feature>
<dbReference type="GO" id="GO:0004069">
    <property type="term" value="F:L-aspartate:2-oxoglutarate aminotransferase activity"/>
    <property type="evidence" value="ECO:0007669"/>
    <property type="project" value="UniProtKB-EC"/>
</dbReference>
<dbReference type="InterPro" id="IPR004839">
    <property type="entry name" value="Aminotransferase_I/II_large"/>
</dbReference>
<comment type="catalytic activity">
    <reaction evidence="6">
        <text>L-aspartate + 2-oxoglutarate = oxaloacetate + L-glutamate</text>
        <dbReference type="Rhea" id="RHEA:21824"/>
        <dbReference type="ChEBI" id="CHEBI:16452"/>
        <dbReference type="ChEBI" id="CHEBI:16810"/>
        <dbReference type="ChEBI" id="CHEBI:29985"/>
        <dbReference type="ChEBI" id="CHEBI:29991"/>
        <dbReference type="EC" id="2.6.1.1"/>
    </reaction>
</comment>
<dbReference type="InterPro" id="IPR004838">
    <property type="entry name" value="NHTrfase_class1_PyrdxlP-BS"/>
</dbReference>
<keyword evidence="3 7" id="KW-0032">Aminotransferase</keyword>
<protein>
    <recommendedName>
        <fullName evidence="7">Aminotransferase</fullName>
        <ecNumber evidence="7">2.6.1.-</ecNumber>
    </recommendedName>
</protein>
<evidence type="ECO:0000256" key="2">
    <source>
        <dbReference type="ARBA" id="ARBA00007441"/>
    </source>
</evidence>
<dbReference type="InterPro" id="IPR050596">
    <property type="entry name" value="AspAT/PAT-like"/>
</dbReference>
<dbReference type="Proteomes" id="UP000532936">
    <property type="component" value="Unassembled WGS sequence"/>
</dbReference>
<dbReference type="Pfam" id="PF00155">
    <property type="entry name" value="Aminotran_1_2"/>
    <property type="match status" value="1"/>
</dbReference>
<gene>
    <name evidence="9" type="ORF">GGR11_000587</name>
</gene>
<evidence type="ECO:0000313" key="9">
    <source>
        <dbReference type="EMBL" id="MBB3871073.1"/>
    </source>
</evidence>
<accession>A0A7W6A5J1</accession>